<evidence type="ECO:0000313" key="1">
    <source>
        <dbReference type="EMBL" id="DAF48907.1"/>
    </source>
</evidence>
<dbReference type="SUPFAM" id="SSF52833">
    <property type="entry name" value="Thioredoxin-like"/>
    <property type="match status" value="1"/>
</dbReference>
<name>A0A8S5SDN8_9CAUD</name>
<dbReference type="Gene3D" id="3.40.30.10">
    <property type="entry name" value="Glutaredoxin"/>
    <property type="match status" value="1"/>
</dbReference>
<organism evidence="1">
    <name type="scientific">Siphoviridae sp. ctnpt50</name>
    <dbReference type="NCBI Taxonomy" id="2827941"/>
    <lineage>
        <taxon>Viruses</taxon>
        <taxon>Duplodnaviria</taxon>
        <taxon>Heunggongvirae</taxon>
        <taxon>Uroviricota</taxon>
        <taxon>Caudoviricetes</taxon>
    </lineage>
</organism>
<accession>A0A8S5SDN8</accession>
<reference evidence="1" key="1">
    <citation type="journal article" date="2021" name="Proc. Natl. Acad. Sci. U.S.A.">
        <title>A Catalog of Tens of Thousands of Viruses from Human Metagenomes Reveals Hidden Associations with Chronic Diseases.</title>
        <authorList>
            <person name="Tisza M.J."/>
            <person name="Buck C.B."/>
        </authorList>
    </citation>
    <scope>NUCLEOTIDE SEQUENCE</scope>
    <source>
        <strain evidence="1">Ctnpt50</strain>
    </source>
</reference>
<dbReference type="InterPro" id="IPR036249">
    <property type="entry name" value="Thioredoxin-like_sf"/>
</dbReference>
<proteinExistence type="predicted"/>
<sequence length="66" mass="7651">MKVVFYTIGCPQCLLVERKLKEKHIQYEEKNDIEEMISLGFEHAPILVVDGKSMGVKESLKWIKSI</sequence>
<protein>
    <submittedName>
        <fullName evidence="1">Glutaredoxin</fullName>
    </submittedName>
</protein>
<dbReference type="EMBL" id="BK032577">
    <property type="protein sequence ID" value="DAF48907.1"/>
    <property type="molecule type" value="Genomic_DNA"/>
</dbReference>